<dbReference type="PRINTS" id="PR00119">
    <property type="entry name" value="CATATPASE"/>
</dbReference>
<dbReference type="GO" id="GO:0005886">
    <property type="term" value="C:plasma membrane"/>
    <property type="evidence" value="ECO:0007669"/>
    <property type="project" value="UniProtKB-SubCell"/>
</dbReference>
<evidence type="ECO:0000256" key="5">
    <source>
        <dbReference type="ARBA" id="ARBA00022723"/>
    </source>
</evidence>
<feature type="transmembrane region" description="Helical" evidence="11">
    <location>
        <begin position="146"/>
        <end position="165"/>
    </location>
</feature>
<evidence type="ECO:0000256" key="3">
    <source>
        <dbReference type="ARBA" id="ARBA00022475"/>
    </source>
</evidence>
<evidence type="ECO:0000256" key="9">
    <source>
        <dbReference type="ARBA" id="ARBA00022989"/>
    </source>
</evidence>
<dbReference type="OrthoDB" id="9814270at2"/>
<dbReference type="RefSeq" id="WP_045097169.1">
    <property type="nucleotide sequence ID" value="NZ_LN614827.1"/>
</dbReference>
<dbReference type="SUPFAM" id="SSF56784">
    <property type="entry name" value="HAD-like"/>
    <property type="match status" value="1"/>
</dbReference>
<feature type="transmembrane region" description="Helical" evidence="11">
    <location>
        <begin position="85"/>
        <end position="104"/>
    </location>
</feature>
<evidence type="ECO:0000259" key="13">
    <source>
        <dbReference type="Pfam" id="PF00122"/>
    </source>
</evidence>
<evidence type="ECO:0000256" key="4">
    <source>
        <dbReference type="ARBA" id="ARBA00022692"/>
    </source>
</evidence>
<dbReference type="NCBIfam" id="TIGR01525">
    <property type="entry name" value="ATPase-IB_hvy"/>
    <property type="match status" value="1"/>
</dbReference>
<feature type="transmembrane region" description="Helical" evidence="11">
    <location>
        <begin position="711"/>
        <end position="730"/>
    </location>
</feature>
<dbReference type="SFLD" id="SFLDF00027">
    <property type="entry name" value="p-type_atpase"/>
    <property type="match status" value="1"/>
</dbReference>
<dbReference type="GO" id="GO:0005524">
    <property type="term" value="F:ATP binding"/>
    <property type="evidence" value="ECO:0007669"/>
    <property type="project" value="UniProtKB-UniRule"/>
</dbReference>
<dbReference type="InterPro" id="IPR059000">
    <property type="entry name" value="ATPase_P-type_domA"/>
</dbReference>
<dbReference type="GO" id="GO:0055070">
    <property type="term" value="P:copper ion homeostasis"/>
    <property type="evidence" value="ECO:0007669"/>
    <property type="project" value="TreeGrafter"/>
</dbReference>
<comment type="similarity">
    <text evidence="2 11">Belongs to the cation transport ATPase (P-type) (TC 3.A.3) family. Type IB subfamily.</text>
</comment>
<keyword evidence="6 11" id="KW-0547">Nucleotide-binding</keyword>
<feature type="transmembrane region" description="Helical" evidence="11">
    <location>
        <begin position="683"/>
        <end position="705"/>
    </location>
</feature>
<evidence type="ECO:0000256" key="12">
    <source>
        <dbReference type="SAM" id="MobiDB-lite"/>
    </source>
</evidence>
<gene>
    <name evidence="15" type="primary">silP</name>
    <name evidence="15" type="ORF">LFA_3626</name>
</gene>
<evidence type="ECO:0000259" key="14">
    <source>
        <dbReference type="Pfam" id="PF19335"/>
    </source>
</evidence>
<dbReference type="GO" id="GO:0016887">
    <property type="term" value="F:ATP hydrolysis activity"/>
    <property type="evidence" value="ECO:0007669"/>
    <property type="project" value="InterPro"/>
</dbReference>
<keyword evidence="5 11" id="KW-0479">Metal-binding</keyword>
<dbReference type="PROSITE" id="PS00154">
    <property type="entry name" value="ATPASE_E1_E2"/>
    <property type="match status" value="1"/>
</dbReference>
<dbReference type="EC" id="3.6.3.53" evidence="15"/>
<keyword evidence="8" id="KW-1278">Translocase</keyword>
<feature type="compositionally biased region" description="Basic residues" evidence="12">
    <location>
        <begin position="1"/>
        <end position="11"/>
    </location>
</feature>
<dbReference type="KEGG" id="lfa:LFA_3626"/>
<dbReference type="SFLD" id="SFLDG00002">
    <property type="entry name" value="C1.7:_P-type_atpase_like"/>
    <property type="match status" value="1"/>
</dbReference>
<dbReference type="SUPFAM" id="SSF81665">
    <property type="entry name" value="Calcium ATPase, transmembrane domain M"/>
    <property type="match status" value="1"/>
</dbReference>
<dbReference type="GO" id="GO:0060003">
    <property type="term" value="P:copper ion export"/>
    <property type="evidence" value="ECO:0007669"/>
    <property type="project" value="UniProtKB-ARBA"/>
</dbReference>
<keyword evidence="15" id="KW-0378">Hydrolase</keyword>
<proteinExistence type="inferred from homology"/>
<dbReference type="Pfam" id="PF00122">
    <property type="entry name" value="E1-E2_ATPase"/>
    <property type="match status" value="1"/>
</dbReference>
<reference evidence="16" key="1">
    <citation type="submission" date="2014-09" db="EMBL/GenBank/DDBJ databases">
        <authorList>
            <person name="Gomez-Valero L."/>
        </authorList>
    </citation>
    <scope>NUCLEOTIDE SEQUENCE [LARGE SCALE GENOMIC DNA]</scope>
    <source>
        <strain evidence="16">ATCC700992</strain>
    </source>
</reference>
<dbReference type="AlphaFoldDB" id="A0A098G902"/>
<feature type="region of interest" description="Disordered" evidence="12">
    <location>
        <begin position="1"/>
        <end position="29"/>
    </location>
</feature>
<dbReference type="CDD" id="cd02094">
    <property type="entry name" value="P-type_ATPase_Cu-like"/>
    <property type="match status" value="1"/>
</dbReference>
<feature type="transmembrane region" description="Helical" evidence="11">
    <location>
        <begin position="185"/>
        <end position="204"/>
    </location>
</feature>
<feature type="domain" description="P-type ATPase A" evidence="13">
    <location>
        <begin position="222"/>
        <end position="322"/>
    </location>
</feature>
<dbReference type="InterPro" id="IPR018303">
    <property type="entry name" value="ATPase_P-typ_P_site"/>
</dbReference>
<dbReference type="HOGENOM" id="CLU_001771_0_3_6"/>
<dbReference type="PANTHER" id="PTHR43520">
    <property type="entry name" value="ATP7, ISOFORM B"/>
    <property type="match status" value="1"/>
</dbReference>
<dbReference type="Gene3D" id="3.40.1110.10">
    <property type="entry name" value="Calcium-transporting ATPase, cytoplasmic domain N"/>
    <property type="match status" value="1"/>
</dbReference>
<keyword evidence="4 11" id="KW-0812">Transmembrane</keyword>
<evidence type="ECO:0000313" key="15">
    <source>
        <dbReference type="EMBL" id="CEG58953.1"/>
    </source>
</evidence>
<dbReference type="FunFam" id="2.70.150.10:FF:000020">
    <property type="entry name" value="Copper-exporting P-type ATPase A"/>
    <property type="match status" value="1"/>
</dbReference>
<evidence type="ECO:0000313" key="16">
    <source>
        <dbReference type="Proteomes" id="UP000032430"/>
    </source>
</evidence>
<dbReference type="SFLD" id="SFLDS00003">
    <property type="entry name" value="Haloacid_Dehalogenase"/>
    <property type="match status" value="1"/>
</dbReference>
<evidence type="ECO:0000256" key="1">
    <source>
        <dbReference type="ARBA" id="ARBA00004651"/>
    </source>
</evidence>
<dbReference type="NCBIfam" id="TIGR01494">
    <property type="entry name" value="ATPase_P-type"/>
    <property type="match status" value="1"/>
</dbReference>
<evidence type="ECO:0000256" key="7">
    <source>
        <dbReference type="ARBA" id="ARBA00022840"/>
    </source>
</evidence>
<dbReference type="InterPro" id="IPR001757">
    <property type="entry name" value="P_typ_ATPase"/>
</dbReference>
<feature type="domain" description="Heavy metal binding" evidence="14">
    <location>
        <begin position="40"/>
        <end position="65"/>
    </location>
</feature>
<dbReference type="Proteomes" id="UP000032430">
    <property type="component" value="Chromosome I"/>
</dbReference>
<evidence type="ECO:0000256" key="10">
    <source>
        <dbReference type="ARBA" id="ARBA00023136"/>
    </source>
</evidence>
<keyword evidence="9 11" id="KW-1133">Transmembrane helix</keyword>
<dbReference type="PANTHER" id="PTHR43520:SF8">
    <property type="entry name" value="P-TYPE CU(+) TRANSPORTER"/>
    <property type="match status" value="1"/>
</dbReference>
<feature type="transmembrane region" description="Helical" evidence="11">
    <location>
        <begin position="116"/>
        <end position="134"/>
    </location>
</feature>
<dbReference type="InterPro" id="IPR023299">
    <property type="entry name" value="ATPase_P-typ_cyto_dom_N"/>
</dbReference>
<dbReference type="InterPro" id="IPR008250">
    <property type="entry name" value="ATPase_P-typ_transduc_dom_A_sf"/>
</dbReference>
<dbReference type="GO" id="GO:0043682">
    <property type="term" value="F:P-type divalent copper transporter activity"/>
    <property type="evidence" value="ECO:0007669"/>
    <property type="project" value="TreeGrafter"/>
</dbReference>
<dbReference type="Gene3D" id="3.40.50.1000">
    <property type="entry name" value="HAD superfamily/HAD-like"/>
    <property type="match status" value="1"/>
</dbReference>
<evidence type="ECO:0000256" key="6">
    <source>
        <dbReference type="ARBA" id="ARBA00022741"/>
    </source>
</evidence>
<dbReference type="InterPro" id="IPR036412">
    <property type="entry name" value="HAD-like_sf"/>
</dbReference>
<dbReference type="InterPro" id="IPR044492">
    <property type="entry name" value="P_typ_ATPase_HD_dom"/>
</dbReference>
<evidence type="ECO:0000256" key="11">
    <source>
        <dbReference type="RuleBase" id="RU362081"/>
    </source>
</evidence>
<dbReference type="STRING" id="1212491.LFA_3626"/>
<dbReference type="GO" id="GO:0005507">
    <property type="term" value="F:copper ion binding"/>
    <property type="evidence" value="ECO:0007669"/>
    <property type="project" value="TreeGrafter"/>
</dbReference>
<feature type="transmembrane region" description="Helical" evidence="11">
    <location>
        <begin position="339"/>
        <end position="361"/>
    </location>
</feature>
<accession>A0A098G902</accession>
<dbReference type="NCBIfam" id="TIGR01511">
    <property type="entry name" value="ATPase-IB1_Cu"/>
    <property type="match status" value="1"/>
</dbReference>
<dbReference type="SUPFAM" id="SSF81653">
    <property type="entry name" value="Calcium ATPase, transduction domain A"/>
    <property type="match status" value="1"/>
</dbReference>
<keyword evidence="7 11" id="KW-0067">ATP-binding</keyword>
<keyword evidence="10 11" id="KW-0472">Membrane</keyword>
<dbReference type="PRINTS" id="PR00943">
    <property type="entry name" value="CUATPASE"/>
</dbReference>
<dbReference type="Pfam" id="PF00702">
    <property type="entry name" value="Hydrolase"/>
    <property type="match status" value="1"/>
</dbReference>
<dbReference type="Gene3D" id="2.70.150.10">
    <property type="entry name" value="Calcium-transporting ATPase, cytoplasmic transduction domain A"/>
    <property type="match status" value="1"/>
</dbReference>
<sequence>MEHRDHAKHIPKTQQSACDHHQHHGLHKKINTPPIEGALYTCPMHPEITRSAPGNCPICGMALAPMTTSIDEAPNQEYGTMRRRFWFALILTLPLFVMEMSDHWEIQMLSTKASTWVQLALATPVVLWGGWSFFERGLQSLKTRHLNMFTLIAIGIGVAWGYSMVATLFPSLFPAAFRSSGGTVAVYFEAAAVITTLVLLGQVLELKAREQTGGAIRALLKLAPENAHRIKDDNTEEEITLDEIKEGDRLRVRPGEKIPVDGVITEGNSTIDESMITGESMPVTKKTGTQVIGATINQTGSFIMQAQHIGSETMLARIIQMVSEAQRSRAPIQRLADKVAGWFVPVVLLIALLSFIAWAIYGPQPSLSYGLIAAVSVLIIACPCALGLATPMSIMVGVGQGAKNGVLIKNAEALENMEKVTTLIVDKTGTLTEGHPQLTRIINTEEYSEYEILTLAASLEHQSEHPLAQAIIVAAKEKNIPLAKVTQFDAPTGKGVIGIVNGYQIAIGNNLLMEELQASNEALSSQADTLRAEGASVMFLSLDNKIAALLVVEDPIKSDTAEAIHHLQAEGIEVIMLTGDHKKTAEIVGQKLGIKNVIAEVLPSDKSRVVSELKNKGQIVAMAGDGINDAPALAKADIGIAMGTGTDVAIESAGITLLHGDLTGIVKARRLSTATMRNIRQNLFFAFIYNILGIPIAAGVLYPIFGVLLSPIISAAAMSISSVSVIANALRLRWSRL</sequence>
<keyword evidence="16" id="KW-1185">Reference proteome</keyword>
<name>A0A098G902_9GAMM</name>
<comment type="subcellular location">
    <subcellularLocation>
        <location evidence="1">Cell membrane</location>
        <topology evidence="1">Multi-pass membrane protein</topology>
    </subcellularLocation>
</comment>
<keyword evidence="3 11" id="KW-1003">Cell membrane</keyword>
<dbReference type="InterPro" id="IPR027256">
    <property type="entry name" value="P-typ_ATPase_IB"/>
</dbReference>
<dbReference type="InterPro" id="IPR023214">
    <property type="entry name" value="HAD_sf"/>
</dbReference>
<dbReference type="EMBL" id="LN614827">
    <property type="protein sequence ID" value="CEG58953.1"/>
    <property type="molecule type" value="Genomic_DNA"/>
</dbReference>
<dbReference type="InterPro" id="IPR045800">
    <property type="entry name" value="HMBD"/>
</dbReference>
<dbReference type="Pfam" id="PF19335">
    <property type="entry name" value="HMBD"/>
    <property type="match status" value="1"/>
</dbReference>
<dbReference type="InterPro" id="IPR023298">
    <property type="entry name" value="ATPase_P-typ_TM_dom_sf"/>
</dbReference>
<protein>
    <submittedName>
        <fullName evidence="15">Silver exporting P-type ATPase</fullName>
        <ecNumber evidence="15">3.6.3.53</ecNumber>
    </submittedName>
</protein>
<organism evidence="15 16">
    <name type="scientific">Legionella fallonii LLAP-10</name>
    <dbReference type="NCBI Taxonomy" id="1212491"/>
    <lineage>
        <taxon>Bacteria</taxon>
        <taxon>Pseudomonadati</taxon>
        <taxon>Pseudomonadota</taxon>
        <taxon>Gammaproteobacteria</taxon>
        <taxon>Legionellales</taxon>
        <taxon>Legionellaceae</taxon>
        <taxon>Legionella</taxon>
    </lineage>
</organism>
<evidence type="ECO:0000256" key="2">
    <source>
        <dbReference type="ARBA" id="ARBA00006024"/>
    </source>
</evidence>
<evidence type="ECO:0000256" key="8">
    <source>
        <dbReference type="ARBA" id="ARBA00022967"/>
    </source>
</evidence>
<feature type="transmembrane region" description="Helical" evidence="11">
    <location>
        <begin position="367"/>
        <end position="389"/>
    </location>
</feature>